<dbReference type="InterPro" id="IPR052168">
    <property type="entry name" value="Cytochrome_b561_oxidase"/>
</dbReference>
<evidence type="ECO:0000256" key="5">
    <source>
        <dbReference type="ARBA" id="ARBA00023004"/>
    </source>
</evidence>
<keyword evidence="9" id="KW-1185">Reference proteome</keyword>
<evidence type="ECO:0000256" key="1">
    <source>
        <dbReference type="ARBA" id="ARBA00022448"/>
    </source>
</evidence>
<feature type="transmembrane region" description="Helical" evidence="7">
    <location>
        <begin position="172"/>
        <end position="190"/>
    </location>
</feature>
<dbReference type="GO" id="GO:0046872">
    <property type="term" value="F:metal ion binding"/>
    <property type="evidence" value="ECO:0007669"/>
    <property type="project" value="UniProtKB-KW"/>
</dbReference>
<dbReference type="PANTHER" id="PTHR30529">
    <property type="entry name" value="CYTOCHROME B561"/>
    <property type="match status" value="1"/>
</dbReference>
<evidence type="ECO:0000256" key="7">
    <source>
        <dbReference type="SAM" id="Phobius"/>
    </source>
</evidence>
<dbReference type="InterPro" id="IPR016174">
    <property type="entry name" value="Di-haem_cyt_TM"/>
</dbReference>
<evidence type="ECO:0000313" key="8">
    <source>
        <dbReference type="EMBL" id="MBA8809025.1"/>
    </source>
</evidence>
<feature type="transmembrane region" description="Helical" evidence="7">
    <location>
        <begin position="12"/>
        <end position="35"/>
    </location>
</feature>
<dbReference type="GO" id="GO:0022904">
    <property type="term" value="P:respiratory electron transport chain"/>
    <property type="evidence" value="ECO:0007669"/>
    <property type="project" value="InterPro"/>
</dbReference>
<comment type="caution">
    <text evidence="8">The sequence shown here is derived from an EMBL/GenBank/DDBJ whole genome shotgun (WGS) entry which is preliminary data.</text>
</comment>
<dbReference type="RefSeq" id="WP_182617540.1">
    <property type="nucleotide sequence ID" value="NZ_BAAATF010000003.1"/>
</dbReference>
<accession>A0A7W3PEG3</accession>
<reference evidence="8 9" key="1">
    <citation type="submission" date="2020-07" db="EMBL/GenBank/DDBJ databases">
        <title>Sequencing the genomes of 1000 actinobacteria strains.</title>
        <authorList>
            <person name="Klenk H.-P."/>
        </authorList>
    </citation>
    <scope>NUCLEOTIDE SEQUENCE [LARGE SCALE GENOMIC DNA]</scope>
    <source>
        <strain evidence="8 9">DSM 44121</strain>
    </source>
</reference>
<feature type="region of interest" description="Disordered" evidence="6">
    <location>
        <begin position="42"/>
        <end position="63"/>
    </location>
</feature>
<keyword evidence="7" id="KW-0472">Membrane</keyword>
<dbReference type="AlphaFoldDB" id="A0A7W3PEG3"/>
<evidence type="ECO:0000256" key="4">
    <source>
        <dbReference type="ARBA" id="ARBA00022982"/>
    </source>
</evidence>
<feature type="transmembrane region" description="Helical" evidence="7">
    <location>
        <begin position="125"/>
        <end position="144"/>
    </location>
</feature>
<proteinExistence type="predicted"/>
<evidence type="ECO:0000256" key="6">
    <source>
        <dbReference type="SAM" id="MobiDB-lite"/>
    </source>
</evidence>
<dbReference type="PANTHER" id="PTHR30529:SF1">
    <property type="entry name" value="CYTOCHROME B561 HOMOLOG 2"/>
    <property type="match status" value="1"/>
</dbReference>
<keyword evidence="2" id="KW-0349">Heme</keyword>
<sequence length="233" mass="24880">MRWRNGDQGYGIVTKVLHWATVALLVAQLAVGYVMDDDADVPDVDCDPAGEDRSGGDTTDAEEDRFDQLEEACEQAQDVREQDADDAVGSAWSDLWSGGGSGSAGGADGGAFGLLDASGGLGLPAWHVLLGLAIVAIGVLRVVWRRTTPLPPWDPRLTRTDRKVLHHAERTLLAMLFVVPATGIALVVGSTDLLPLHIAAHLCFYVALVAHVGVVVRRRTVGRMIWGRASAVR</sequence>
<keyword evidence="7" id="KW-1133">Transmembrane helix</keyword>
<protein>
    <submittedName>
        <fullName evidence="8">Cytochrome b561</fullName>
    </submittedName>
</protein>
<keyword evidence="4" id="KW-0249">Electron transport</keyword>
<evidence type="ECO:0000313" key="9">
    <source>
        <dbReference type="Proteomes" id="UP000540568"/>
    </source>
</evidence>
<dbReference type="GO" id="GO:0005886">
    <property type="term" value="C:plasma membrane"/>
    <property type="evidence" value="ECO:0007669"/>
    <property type="project" value="TreeGrafter"/>
</dbReference>
<organism evidence="8 9">
    <name type="scientific">Promicromonospora sukumoe</name>
    <dbReference type="NCBI Taxonomy" id="88382"/>
    <lineage>
        <taxon>Bacteria</taxon>
        <taxon>Bacillati</taxon>
        <taxon>Actinomycetota</taxon>
        <taxon>Actinomycetes</taxon>
        <taxon>Micrococcales</taxon>
        <taxon>Promicromonosporaceae</taxon>
        <taxon>Promicromonospora</taxon>
    </lineage>
</organism>
<dbReference type="Proteomes" id="UP000540568">
    <property type="component" value="Unassembled WGS sequence"/>
</dbReference>
<dbReference type="EMBL" id="JACGWV010000001">
    <property type="protein sequence ID" value="MBA8809025.1"/>
    <property type="molecule type" value="Genomic_DNA"/>
</dbReference>
<evidence type="ECO:0000256" key="2">
    <source>
        <dbReference type="ARBA" id="ARBA00022617"/>
    </source>
</evidence>
<evidence type="ECO:0000256" key="3">
    <source>
        <dbReference type="ARBA" id="ARBA00022723"/>
    </source>
</evidence>
<gene>
    <name evidence="8" type="ORF">FHX71_002967</name>
</gene>
<keyword evidence="1" id="KW-0813">Transport</keyword>
<keyword evidence="3" id="KW-0479">Metal-binding</keyword>
<keyword evidence="5" id="KW-0408">Iron</keyword>
<name>A0A7W3PEG3_9MICO</name>
<dbReference type="GO" id="GO:0020037">
    <property type="term" value="F:heme binding"/>
    <property type="evidence" value="ECO:0007669"/>
    <property type="project" value="TreeGrafter"/>
</dbReference>
<dbReference type="SUPFAM" id="SSF81342">
    <property type="entry name" value="Transmembrane di-heme cytochromes"/>
    <property type="match status" value="1"/>
</dbReference>
<feature type="transmembrane region" description="Helical" evidence="7">
    <location>
        <begin position="196"/>
        <end position="216"/>
    </location>
</feature>
<keyword evidence="7" id="KW-0812">Transmembrane</keyword>